<dbReference type="SUPFAM" id="SSF52540">
    <property type="entry name" value="P-loop containing nucleoside triphosphate hydrolases"/>
    <property type="match status" value="1"/>
</dbReference>
<dbReference type="PANTHER" id="PTHR13696:SF99">
    <property type="entry name" value="COBYRINIC ACID AC-DIAMIDE SYNTHASE"/>
    <property type="match status" value="1"/>
</dbReference>
<dbReference type="AlphaFoldDB" id="D5C5F8"/>
<dbReference type="Gene3D" id="3.40.50.300">
    <property type="entry name" value="P-loop containing nucleotide triphosphate hydrolases"/>
    <property type="match status" value="1"/>
</dbReference>
<dbReference type="InterPro" id="IPR025669">
    <property type="entry name" value="AAA_dom"/>
</dbReference>
<evidence type="ECO:0000259" key="2">
    <source>
        <dbReference type="Pfam" id="PF13614"/>
    </source>
</evidence>
<evidence type="ECO:0000256" key="1">
    <source>
        <dbReference type="ARBA" id="ARBA00060876"/>
    </source>
</evidence>
<dbReference type="PANTHER" id="PTHR13696">
    <property type="entry name" value="P-LOOP CONTAINING NUCLEOSIDE TRIPHOSPHATE HYDROLASE"/>
    <property type="match status" value="1"/>
</dbReference>
<keyword evidence="3" id="KW-0614">Plasmid</keyword>
<reference evidence="3 4" key="1">
    <citation type="submission" date="2009-10" db="EMBL/GenBank/DDBJ databases">
        <title>Complete genome sequence of Nitrosococcus halophilus Nc4, a salt-adapted, aerobic obligate ammonia-oxidizing sulfur purple bacterium.</title>
        <authorList>
            <consortium name="US DOE Joint Genome Institute"/>
            <person name="Campbell M.A."/>
            <person name="Malfatti S.A."/>
            <person name="Chain P.S.G."/>
            <person name="Heidelberg J.F."/>
            <person name="Ward N.L."/>
            <person name="Ward B.B."/>
            <person name="Klotz M.G."/>
        </authorList>
    </citation>
    <scope>NUCLEOTIDE SEQUENCE [LARGE SCALE GENOMIC DNA]</scope>
    <source>
        <strain evidence="4">Nc4</strain>
        <plasmid evidence="4">Plasmid pNHAL01</plasmid>
    </source>
</reference>
<organism evidence="3 4">
    <name type="scientific">Nitrosococcus halophilus (strain Nc4)</name>
    <dbReference type="NCBI Taxonomy" id="472759"/>
    <lineage>
        <taxon>Bacteria</taxon>
        <taxon>Pseudomonadati</taxon>
        <taxon>Pseudomonadota</taxon>
        <taxon>Gammaproteobacteria</taxon>
        <taxon>Chromatiales</taxon>
        <taxon>Chromatiaceae</taxon>
        <taxon>Nitrosococcus</taxon>
    </lineage>
</organism>
<name>D5C5F8_NITHN</name>
<feature type="domain" description="AAA" evidence="2">
    <location>
        <begin position="5"/>
        <end position="180"/>
    </location>
</feature>
<dbReference type="HOGENOM" id="CLU_037612_1_4_6"/>
<geneLocation type="plasmid" evidence="3 4">
    <name>pNHAL01</name>
</geneLocation>
<gene>
    <name evidence="3" type="ORF">Nhal_4004</name>
</gene>
<dbReference type="CDD" id="cd02042">
    <property type="entry name" value="ParAB_family"/>
    <property type="match status" value="1"/>
</dbReference>
<dbReference type="OrthoDB" id="9815116at2"/>
<keyword evidence="4" id="KW-1185">Reference proteome</keyword>
<comment type="similarity">
    <text evidence="1">To B.subtilis soj.</text>
</comment>
<evidence type="ECO:0000313" key="4">
    <source>
        <dbReference type="Proteomes" id="UP000001844"/>
    </source>
</evidence>
<dbReference type="FunFam" id="3.40.50.300:FF:000285">
    <property type="entry name" value="Sporulation initiation inhibitor Soj"/>
    <property type="match status" value="1"/>
</dbReference>
<accession>D5C5F8</accession>
<dbReference type="InterPro" id="IPR050678">
    <property type="entry name" value="DNA_Partitioning_ATPase"/>
</dbReference>
<sequence>MTKTTTIALANQKGGVGKTTTVVNLAYALSQQGKRVLAVDMDPQASLTLYCGHDPRALEQQKHTIYWGLMKDSGLANLVIAGSPSLLPSSIQLAKAEPEFAREWDSISILKEKLRGIRNDYDFVLIDCPPTLTLLTINALTTADTVLIPVKTDYLSIMGIPLMLETIEDVRRRPNPRLEIVGVLPTMFDVRNSHDNEALAELRNSLEPDIHVFDPINRSTSFDKSAAEGRSTLELLPKAPAAQNYFQLADLLVAHYG</sequence>
<dbReference type="InterPro" id="IPR027417">
    <property type="entry name" value="P-loop_NTPase"/>
</dbReference>
<proteinExistence type="predicted"/>
<dbReference type="RefSeq" id="WP_013028114.1">
    <property type="nucleotide sequence ID" value="NC_013958.1"/>
</dbReference>
<evidence type="ECO:0000313" key="3">
    <source>
        <dbReference type="EMBL" id="ADE17012.1"/>
    </source>
</evidence>
<dbReference type="Proteomes" id="UP000001844">
    <property type="component" value="Plasmid pNHAL01"/>
</dbReference>
<dbReference type="KEGG" id="nhl:Nhal_4004"/>
<dbReference type="PIRSF" id="PIRSF009320">
    <property type="entry name" value="Nuc_binding_HP_1000"/>
    <property type="match status" value="1"/>
</dbReference>
<dbReference type="eggNOG" id="COG1192">
    <property type="taxonomic scope" value="Bacteria"/>
</dbReference>
<dbReference type="Pfam" id="PF13614">
    <property type="entry name" value="AAA_31"/>
    <property type="match status" value="1"/>
</dbReference>
<protein>
    <submittedName>
        <fullName evidence="3">Cobyrinic acid ac-diamide synthase</fullName>
    </submittedName>
</protein>
<dbReference type="EMBL" id="CP001799">
    <property type="protein sequence ID" value="ADE17012.1"/>
    <property type="molecule type" value="Genomic_DNA"/>
</dbReference>